<sequence>MSFQNFDIKPVAGRIGAEIIGVDLSADLSKDIISEIRQALVQYKVIFFRHQQLDANGQVTFARRFGEVTTAHPTVPSFPGHPEVLDLNYGRTVTRANNWHTDVTFVDRPPLGSILRAIVIPPSGGDTIWANSVTAYQDLPAHLRNLADQLWAIHSNAYDYAVTPIDISEEVKAYRDVFTSTVYETLHPVVRVHPESGERGLFIGGFVRQIRGLSPAESADILRLLQAYVTRPENTVRWRWQEGDVAFWDNRATQHYAIADYGDQPRHVQRVTLVGDIPVGIDGKQSEAIKGDSSTYNQRIPVAA</sequence>
<keyword evidence="5" id="KW-0560">Oxidoreductase</keyword>
<dbReference type="GO" id="GO:0016706">
    <property type="term" value="F:2-oxoglutarate-dependent dioxygenase activity"/>
    <property type="evidence" value="ECO:0007669"/>
    <property type="project" value="TreeGrafter"/>
</dbReference>
<evidence type="ECO:0000313" key="15">
    <source>
        <dbReference type="Proteomes" id="UP000029738"/>
    </source>
</evidence>
<accession>A0A0C1R135</accession>
<evidence type="ECO:0000256" key="2">
    <source>
        <dbReference type="ARBA" id="ARBA00005896"/>
    </source>
</evidence>
<comment type="catalytic activity">
    <reaction evidence="7">
        <text>a primary linear alkyl sulfate ester + 2-oxoglutarate + O2 = an aldehyde + sulfate + succinate + CO2 + H(+)</text>
        <dbReference type="Rhea" id="RHEA:65716"/>
        <dbReference type="ChEBI" id="CHEBI:15378"/>
        <dbReference type="ChEBI" id="CHEBI:15379"/>
        <dbReference type="ChEBI" id="CHEBI:16189"/>
        <dbReference type="ChEBI" id="CHEBI:16526"/>
        <dbReference type="ChEBI" id="CHEBI:16810"/>
        <dbReference type="ChEBI" id="CHEBI:17478"/>
        <dbReference type="ChEBI" id="CHEBI:30031"/>
        <dbReference type="ChEBI" id="CHEBI:157685"/>
        <dbReference type="EC" id="1.14.11.77"/>
    </reaction>
</comment>
<proteinExistence type="inferred from homology"/>
<keyword evidence="15" id="KW-1185">Reference proteome</keyword>
<evidence type="ECO:0000256" key="5">
    <source>
        <dbReference type="ARBA" id="ARBA00023002"/>
    </source>
</evidence>
<dbReference type="EMBL" id="JHEG04000001">
    <property type="protein sequence ID" value="KAF3885162.1"/>
    <property type="molecule type" value="Genomic_DNA"/>
</dbReference>
<evidence type="ECO:0000313" key="13">
    <source>
        <dbReference type="EMBL" id="KAF3885162.1"/>
    </source>
</evidence>
<gene>
    <name evidence="14" type="ORF">DA73_0232390</name>
    <name evidence="13" type="ORF">DA73_0400006570</name>
</gene>
<dbReference type="Pfam" id="PF02668">
    <property type="entry name" value="TauD"/>
    <property type="match status" value="1"/>
</dbReference>
<comment type="similarity">
    <text evidence="2">Belongs to the TfdA dioxygenase family.</text>
</comment>
<evidence type="ECO:0000256" key="4">
    <source>
        <dbReference type="ARBA" id="ARBA00022964"/>
    </source>
</evidence>
<keyword evidence="3" id="KW-0479">Metal-binding</keyword>
<dbReference type="EMBL" id="JHEG02000058">
    <property type="protein sequence ID" value="KIE09543.1"/>
    <property type="molecule type" value="Genomic_DNA"/>
</dbReference>
<evidence type="ECO:0000259" key="12">
    <source>
        <dbReference type="Pfam" id="PF02668"/>
    </source>
</evidence>
<name>A0A0C1R135_9CYAN</name>
<dbReference type="OrthoDB" id="581608at2"/>
<dbReference type="Proteomes" id="UP000029738">
    <property type="component" value="Unassembled WGS sequence"/>
</dbReference>
<evidence type="ECO:0000256" key="1">
    <source>
        <dbReference type="ARBA" id="ARBA00001954"/>
    </source>
</evidence>
<reference evidence="13" key="2">
    <citation type="submission" date="2019-11" db="EMBL/GenBank/DDBJ databases">
        <title>Improved Assembly of Tolypothrix boutellei genome.</title>
        <authorList>
            <person name="Sarangi A.N."/>
            <person name="Mukherjee M."/>
            <person name="Ghosh S."/>
            <person name="Singh D."/>
            <person name="Das A."/>
            <person name="Kant S."/>
            <person name="Prusty A."/>
            <person name="Tripathy S."/>
        </authorList>
    </citation>
    <scope>NUCLEOTIDE SEQUENCE</scope>
    <source>
        <strain evidence="13">VB521301</strain>
    </source>
</reference>
<evidence type="ECO:0000256" key="8">
    <source>
        <dbReference type="ARBA" id="ARBA00051250"/>
    </source>
</evidence>
<organism evidence="14">
    <name type="scientific">Tolypothrix bouteillei VB521301</name>
    <dbReference type="NCBI Taxonomy" id="1479485"/>
    <lineage>
        <taxon>Bacteria</taxon>
        <taxon>Bacillati</taxon>
        <taxon>Cyanobacteriota</taxon>
        <taxon>Cyanophyceae</taxon>
        <taxon>Nostocales</taxon>
        <taxon>Tolypothrichaceae</taxon>
        <taxon>Tolypothrix</taxon>
    </lineage>
</organism>
<dbReference type="PANTHER" id="PTHR30468">
    <property type="entry name" value="ALPHA-KETOGLUTARATE-DEPENDENT SULFONATE DIOXYGENASE"/>
    <property type="match status" value="1"/>
</dbReference>
<dbReference type="PANTHER" id="PTHR30468:SF5">
    <property type="entry name" value="ALPHA-KETOGLUTARATE-DEPENDENT SULFATE ESTER DIOXYGENASE"/>
    <property type="match status" value="1"/>
</dbReference>
<comment type="catalytic activity">
    <reaction evidence="8">
        <text>2-ethylhexyl sulfate + 2-oxoglutarate + O2 = 2-ethylhexanal + sulfate + succinate + CO2 + H(+)</text>
        <dbReference type="Rhea" id="RHEA:47620"/>
        <dbReference type="ChEBI" id="CHEBI:15378"/>
        <dbReference type="ChEBI" id="CHEBI:15379"/>
        <dbReference type="ChEBI" id="CHEBI:16189"/>
        <dbReference type="ChEBI" id="CHEBI:16526"/>
        <dbReference type="ChEBI" id="CHEBI:16810"/>
        <dbReference type="ChEBI" id="CHEBI:30031"/>
        <dbReference type="ChEBI" id="CHEBI:87808"/>
        <dbReference type="ChEBI" id="CHEBI:87809"/>
        <dbReference type="EC" id="1.14.11.77"/>
    </reaction>
</comment>
<evidence type="ECO:0000256" key="11">
    <source>
        <dbReference type="ARBA" id="ARBA00078517"/>
    </source>
</evidence>
<dbReference type="GO" id="GO:0046872">
    <property type="term" value="F:metal ion binding"/>
    <property type="evidence" value="ECO:0007669"/>
    <property type="project" value="UniProtKB-KW"/>
</dbReference>
<evidence type="ECO:0000256" key="10">
    <source>
        <dbReference type="ARBA" id="ARBA00067109"/>
    </source>
</evidence>
<keyword evidence="6" id="KW-0408">Iron</keyword>
<dbReference type="InterPro" id="IPR003819">
    <property type="entry name" value="TauD/TfdA-like"/>
</dbReference>
<dbReference type="AlphaFoldDB" id="A0A0C1R135"/>
<dbReference type="SUPFAM" id="SSF51197">
    <property type="entry name" value="Clavaminate synthase-like"/>
    <property type="match status" value="1"/>
</dbReference>
<reference evidence="14" key="1">
    <citation type="journal article" date="2015" name="Genome Announc.">
        <title>Draft Genome Sequence of Tolypothrix boutellei Strain VB521301.</title>
        <authorList>
            <person name="Chandrababunaidu M.M."/>
            <person name="Singh D."/>
            <person name="Sen D."/>
            <person name="Bhan S."/>
            <person name="Das S."/>
            <person name="Gupta A."/>
            <person name="Adhikary S.P."/>
            <person name="Tripathy S."/>
        </authorList>
    </citation>
    <scope>NUCLEOTIDE SEQUENCE</scope>
    <source>
        <strain evidence="14">VB521301</strain>
    </source>
</reference>
<dbReference type="InterPro" id="IPR051323">
    <property type="entry name" value="AtsK-like"/>
</dbReference>
<comment type="caution">
    <text evidence="14">The sequence shown here is derived from an EMBL/GenBank/DDBJ whole genome shotgun (WGS) entry which is preliminary data.</text>
</comment>
<dbReference type="STRING" id="1479485.DA73_0232390"/>
<comment type="cofactor">
    <cofactor evidence="1">
        <name>Fe(2+)</name>
        <dbReference type="ChEBI" id="CHEBI:29033"/>
    </cofactor>
</comment>
<evidence type="ECO:0000313" key="14">
    <source>
        <dbReference type="EMBL" id="KIE09543.1"/>
    </source>
</evidence>
<dbReference type="FunFam" id="3.60.130.10:FF:000002">
    <property type="entry name" value="Alpha-ketoglutarate-dependent taurine dioxygenase"/>
    <property type="match status" value="1"/>
</dbReference>
<dbReference type="EC" id="1.14.11.77" evidence="9"/>
<dbReference type="Gene3D" id="3.60.130.10">
    <property type="entry name" value="Clavaminate synthase-like"/>
    <property type="match status" value="1"/>
</dbReference>
<keyword evidence="4 14" id="KW-0223">Dioxygenase</keyword>
<feature type="domain" description="TauD/TfdA-like" evidence="12">
    <location>
        <begin position="8"/>
        <end position="272"/>
    </location>
</feature>
<dbReference type="GO" id="GO:0005737">
    <property type="term" value="C:cytoplasm"/>
    <property type="evidence" value="ECO:0007669"/>
    <property type="project" value="TreeGrafter"/>
</dbReference>
<dbReference type="RefSeq" id="WP_038088543.1">
    <property type="nucleotide sequence ID" value="NZ_JHEG04000001.1"/>
</dbReference>
<evidence type="ECO:0000256" key="9">
    <source>
        <dbReference type="ARBA" id="ARBA00066614"/>
    </source>
</evidence>
<protein>
    <recommendedName>
        <fullName evidence="10">Alpha-ketoglutarate-dependent sulfate ester dioxygenase</fullName>
        <ecNumber evidence="9">1.14.11.77</ecNumber>
    </recommendedName>
    <alternativeName>
        <fullName evidence="11">Type II alkyl sulfatase</fullName>
    </alternativeName>
</protein>
<evidence type="ECO:0000256" key="7">
    <source>
        <dbReference type="ARBA" id="ARBA00050529"/>
    </source>
</evidence>
<dbReference type="InterPro" id="IPR042098">
    <property type="entry name" value="TauD-like_sf"/>
</dbReference>
<evidence type="ECO:0000256" key="3">
    <source>
        <dbReference type="ARBA" id="ARBA00022723"/>
    </source>
</evidence>
<evidence type="ECO:0000256" key="6">
    <source>
        <dbReference type="ARBA" id="ARBA00023004"/>
    </source>
</evidence>